<keyword evidence="2" id="KW-0677">Repeat</keyword>
<feature type="compositionally biased region" description="Low complexity" evidence="3">
    <location>
        <begin position="223"/>
        <end position="237"/>
    </location>
</feature>
<evidence type="ECO:0000256" key="3">
    <source>
        <dbReference type="SAM" id="MobiDB-lite"/>
    </source>
</evidence>
<dbReference type="PANTHER" id="PTHR48060">
    <property type="entry name" value="DNA DAMAGE-REPAIR/TOLERATION PROTEIN DRT100"/>
    <property type="match status" value="1"/>
</dbReference>
<dbReference type="InterPro" id="IPR001611">
    <property type="entry name" value="Leu-rich_rpt"/>
</dbReference>
<gene>
    <name evidence="4" type="ORF">SEMRO_291_G109440.1</name>
</gene>
<keyword evidence="1" id="KW-0732">Signal</keyword>
<feature type="region of interest" description="Disordered" evidence="3">
    <location>
        <begin position="452"/>
        <end position="472"/>
    </location>
</feature>
<feature type="region of interest" description="Disordered" evidence="3">
    <location>
        <begin position="418"/>
        <end position="439"/>
    </location>
</feature>
<dbReference type="SUPFAM" id="SSF52058">
    <property type="entry name" value="L domain-like"/>
    <property type="match status" value="2"/>
</dbReference>
<sequence>MSSLHPSRRISVPSSSSATDAPADRNESTHEPPAIVAPKRHASSSISSSDHDLQVALPKKSPLAQRQVHASRRASCNDTTTSSVRRTSAVNPENLAGFSMSHSQTLPESLAGTTVRDASERLEDDVAIVAVPKKSPLRHQMPIRRNTNSSSNSSSTAVRRSSLVEPKALLGLLEEEQPSLPDQMVVNMRDTSERLDGCLTTCSSAIPLPKKSPLQAHIRTTRRSSYSPNNSRRSSSPVPNVEPTCLRASVSMGHGSSRQSGSPVPEPCPPPTSLRASVSVGLPVRRRSLVDPEHLRKAGLLDEDSEEEDSCTAPDVVPRSLTDSDASSVGSSKNEASDNGEAPATPSSGLRLSSHSSSSSSSAASTPRSSVVDSDSKIKAGLRRASKAVAAAVQRNSVQAEGDQSRTNAMLEADAKLKRGLRQSRHSSRSASMAAGLGRDDDSKFHLRVARTHTDGSSDTAASSSTSFAANDMRPGAYSAVTASQGEFSMERVDSLRKGGVEVLGRESINSAAAGHDVSIDLSSSPSLLDLEQGGGLHSTNDPPLFSSEVGELYAHNEPKPRNHKMRVVAALAVAIVVAGILVAATVGSVLSRQSDGNQENASMGVVAEAEIKLEQVFVDPMAELASETIVAIQFGTATDPRVKAFKWIAMDPNLAMYSSAQRRQRFALASFFYATNGPAWFDNGGVSSKWLDYDAHECSWFSLAPLQGQPVCRTAPTSGQIPLATHYDYTSLVLSGSDLWTAGSSEFPNPTLQGILVPELGMLTSLNRLDLGVQKLRGTLPESLPPTLTEIVLYDNELTGTIDPVLYSRTSQLWLSFNAFAPSTIPSSIGPALTSLALTESNIAGSIPKQLFASSARGLEELYLSGNSLSGSIPSEVGLATNLRTLELHINQLSSSLPSEIGDLSGLQWLSLQGNKFSGTLISELGKMSSLEYLHVSNLVHRNKDLQGTIPLDWFALPNLKSLALSSTKISGSVPSEVGLLTSLESLILDNNGKLSASVIPSEVGALQRLTVLGMSDMNLHSSIPSEVGLLSKLTTLRLHDNELTGGIPQELESLSLLELFKIDGNAGLLGTVPTEFCAIDMLDFGCGGNGLCGCDCPCSP</sequence>
<feature type="region of interest" description="Disordered" evidence="3">
    <location>
        <begin position="1"/>
        <end position="86"/>
    </location>
</feature>
<feature type="region of interest" description="Disordered" evidence="3">
    <location>
        <begin position="204"/>
        <end position="276"/>
    </location>
</feature>
<feature type="region of interest" description="Disordered" evidence="3">
    <location>
        <begin position="297"/>
        <end position="377"/>
    </location>
</feature>
<accession>A0A9N8DW40</accession>
<protein>
    <submittedName>
        <fullName evidence="4">STYKc</fullName>
    </submittedName>
</protein>
<proteinExistence type="predicted"/>
<evidence type="ECO:0000256" key="1">
    <source>
        <dbReference type="ARBA" id="ARBA00022729"/>
    </source>
</evidence>
<reference evidence="4" key="1">
    <citation type="submission" date="2020-06" db="EMBL/GenBank/DDBJ databases">
        <authorList>
            <consortium name="Plant Systems Biology data submission"/>
        </authorList>
    </citation>
    <scope>NUCLEOTIDE SEQUENCE</scope>
    <source>
        <strain evidence="4">D6</strain>
    </source>
</reference>
<feature type="compositionally biased region" description="Acidic residues" evidence="3">
    <location>
        <begin position="301"/>
        <end position="310"/>
    </location>
</feature>
<dbReference type="PANTHER" id="PTHR48060:SF21">
    <property type="entry name" value="L DOMAIN-LIKE PROTEIN"/>
    <property type="match status" value="1"/>
</dbReference>
<feature type="compositionally biased region" description="Polar residues" evidence="3">
    <location>
        <begin position="321"/>
        <end position="334"/>
    </location>
</feature>
<feature type="region of interest" description="Disordered" evidence="3">
    <location>
        <begin position="136"/>
        <end position="161"/>
    </location>
</feature>
<evidence type="ECO:0000256" key="2">
    <source>
        <dbReference type="ARBA" id="ARBA00022737"/>
    </source>
</evidence>
<dbReference type="Gene3D" id="3.80.10.10">
    <property type="entry name" value="Ribonuclease Inhibitor"/>
    <property type="match status" value="2"/>
</dbReference>
<dbReference type="PROSITE" id="PS51450">
    <property type="entry name" value="LRR"/>
    <property type="match status" value="1"/>
</dbReference>
<dbReference type="EMBL" id="CAICTM010000290">
    <property type="protein sequence ID" value="CAB9507064.1"/>
    <property type="molecule type" value="Genomic_DNA"/>
</dbReference>
<feature type="compositionally biased region" description="Basic residues" evidence="3">
    <location>
        <begin position="418"/>
        <end position="428"/>
    </location>
</feature>
<evidence type="ECO:0000313" key="4">
    <source>
        <dbReference type="EMBL" id="CAB9507064.1"/>
    </source>
</evidence>
<evidence type="ECO:0000313" key="5">
    <source>
        <dbReference type="Proteomes" id="UP001153069"/>
    </source>
</evidence>
<dbReference type="Proteomes" id="UP001153069">
    <property type="component" value="Unassembled WGS sequence"/>
</dbReference>
<feature type="compositionally biased region" description="Low complexity" evidence="3">
    <location>
        <begin position="144"/>
        <end position="161"/>
    </location>
</feature>
<feature type="compositionally biased region" description="Low complexity" evidence="3">
    <location>
        <begin position="345"/>
        <end position="370"/>
    </location>
</feature>
<dbReference type="InterPro" id="IPR032675">
    <property type="entry name" value="LRR_dom_sf"/>
</dbReference>
<dbReference type="AlphaFoldDB" id="A0A9N8DW40"/>
<dbReference type="FunFam" id="3.80.10.10:FF:000383">
    <property type="entry name" value="Leucine-rich repeat receptor protein kinase EMS1"/>
    <property type="match status" value="1"/>
</dbReference>
<feature type="compositionally biased region" description="Low complexity" evidence="3">
    <location>
        <begin position="455"/>
        <end position="470"/>
    </location>
</feature>
<organism evidence="4 5">
    <name type="scientific">Seminavis robusta</name>
    <dbReference type="NCBI Taxonomy" id="568900"/>
    <lineage>
        <taxon>Eukaryota</taxon>
        <taxon>Sar</taxon>
        <taxon>Stramenopiles</taxon>
        <taxon>Ochrophyta</taxon>
        <taxon>Bacillariophyta</taxon>
        <taxon>Bacillariophyceae</taxon>
        <taxon>Bacillariophycidae</taxon>
        <taxon>Naviculales</taxon>
        <taxon>Naviculaceae</taxon>
        <taxon>Seminavis</taxon>
    </lineage>
</organism>
<keyword evidence="5" id="KW-1185">Reference proteome</keyword>
<name>A0A9N8DW40_9STRA</name>
<dbReference type="InterPro" id="IPR053211">
    <property type="entry name" value="DNA_repair-toleration"/>
</dbReference>
<comment type="caution">
    <text evidence="4">The sequence shown here is derived from an EMBL/GenBank/DDBJ whole genome shotgun (WGS) entry which is preliminary data.</text>
</comment>
<dbReference type="Pfam" id="PF00560">
    <property type="entry name" value="LRR_1"/>
    <property type="match status" value="3"/>
</dbReference>